<evidence type="ECO:0000313" key="3">
    <source>
        <dbReference type="EMBL" id="KXJ84847.1"/>
    </source>
</evidence>
<comment type="similarity">
    <text evidence="1">Belongs to the TCP11 family.</text>
</comment>
<keyword evidence="4" id="KW-1185">Reference proteome</keyword>
<organism evidence="3 4">
    <name type="scientific">Microdochium bolleyi</name>
    <dbReference type="NCBI Taxonomy" id="196109"/>
    <lineage>
        <taxon>Eukaryota</taxon>
        <taxon>Fungi</taxon>
        <taxon>Dikarya</taxon>
        <taxon>Ascomycota</taxon>
        <taxon>Pezizomycotina</taxon>
        <taxon>Sordariomycetes</taxon>
        <taxon>Xylariomycetidae</taxon>
        <taxon>Xylariales</taxon>
        <taxon>Microdochiaceae</taxon>
        <taxon>Microdochium</taxon>
    </lineage>
</organism>
<dbReference type="InParanoid" id="A0A136IIN1"/>
<dbReference type="Pfam" id="PF05794">
    <property type="entry name" value="Tcp11"/>
    <property type="match status" value="1"/>
</dbReference>
<feature type="compositionally biased region" description="Polar residues" evidence="2">
    <location>
        <begin position="384"/>
        <end position="399"/>
    </location>
</feature>
<evidence type="ECO:0000256" key="1">
    <source>
        <dbReference type="ARBA" id="ARBA00010954"/>
    </source>
</evidence>
<dbReference type="AlphaFoldDB" id="A0A136IIN1"/>
<feature type="compositionally biased region" description="Polar residues" evidence="2">
    <location>
        <begin position="1"/>
        <end position="27"/>
    </location>
</feature>
<dbReference type="EMBL" id="KQ964320">
    <property type="protein sequence ID" value="KXJ84847.1"/>
    <property type="molecule type" value="Genomic_DNA"/>
</dbReference>
<feature type="region of interest" description="Disordered" evidence="2">
    <location>
        <begin position="377"/>
        <end position="405"/>
    </location>
</feature>
<feature type="region of interest" description="Disordered" evidence="2">
    <location>
        <begin position="1"/>
        <end position="34"/>
    </location>
</feature>
<dbReference type="InterPro" id="IPR008862">
    <property type="entry name" value="Tcp11"/>
</dbReference>
<evidence type="ECO:0000256" key="2">
    <source>
        <dbReference type="SAM" id="MobiDB-lite"/>
    </source>
</evidence>
<dbReference type="GO" id="GO:0010737">
    <property type="term" value="P:protein kinase A signaling"/>
    <property type="evidence" value="ECO:0007669"/>
    <property type="project" value="TreeGrafter"/>
</dbReference>
<dbReference type="OrthoDB" id="276323at2759"/>
<gene>
    <name evidence="3" type="ORF">Micbo1qcDRAFT_129004</name>
</gene>
<reference evidence="4" key="1">
    <citation type="submission" date="2016-02" db="EMBL/GenBank/DDBJ databases">
        <title>Draft genome sequence of Microdochium bolleyi, a fungal endophyte of beachgrass.</title>
        <authorList>
            <consortium name="DOE Joint Genome Institute"/>
            <person name="David A.S."/>
            <person name="May G."/>
            <person name="Haridas S."/>
            <person name="Lim J."/>
            <person name="Wang M."/>
            <person name="Labutti K."/>
            <person name="Lipzen A."/>
            <person name="Barry K."/>
            <person name="Grigoriev I.V."/>
        </authorList>
    </citation>
    <scope>NUCLEOTIDE SEQUENCE [LARGE SCALE GENOMIC DNA]</scope>
    <source>
        <strain evidence="4">J235TASD1</strain>
    </source>
</reference>
<proteinExistence type="inferred from homology"/>
<dbReference type="PANTHER" id="PTHR12832:SF11">
    <property type="entry name" value="LD23868P"/>
    <property type="match status" value="1"/>
</dbReference>
<dbReference type="PANTHER" id="PTHR12832">
    <property type="entry name" value="TESTIS-SPECIFIC PROTEIN PBS13 T-COMPLEX 11"/>
    <property type="match status" value="1"/>
</dbReference>
<name>A0A136IIN1_9PEZI</name>
<sequence length="564" mass="63300">MPAASATNEPVDSGSASDADNSLSQPKGRTLPELWHQLEPPITKATLSELDLGKILLNPKLHHEINFSTELRLRPSLSNKRAKMEQVRLFWQSFASQLQMFITNRDAFMAHHGQGQAWCLPMLLTSVKDIMSTLMPTRDHPQLEEGLNIPHIMQQLMYGLFDLEKLVSWLSSVLKYYCAPARDRRVDEMCKQITIGNRNNDVNELVRGMRSLLSVLEAMKFDVANHQLRFLRPILIEKTVMFEYRFFEEKLRSRKIDTTAAKEWYCRMSENKNRHHEGSAEAFGDMDVFFEAVAEMILPSSSGLIPNTFSFDEKRISALWEDMLDVINLELCMHLYGKLDPTAFEPGASSGPALLLESATDGNSDCQAMPSARSSLILGPAGSPQASPRSPNMSPSRTASALPRDRKAKSLELYASLISLLQTCPAASHSTERWETLRDSLALQIFSFTDAPSIELVLIEAMLDQHLSDTSSILFRQIERVVHRRLVQQLHRRVKSFKNLGAMALSTAATGGSPRDRAWTYGNDVGVADIATRLVHLGLLHWRVWGPLVYCQGSNPITVPVDSP</sequence>
<evidence type="ECO:0000313" key="4">
    <source>
        <dbReference type="Proteomes" id="UP000070501"/>
    </source>
</evidence>
<accession>A0A136IIN1</accession>
<dbReference type="Proteomes" id="UP000070501">
    <property type="component" value="Unassembled WGS sequence"/>
</dbReference>
<protein>
    <submittedName>
        <fullName evidence="3">T-complex protein 11-domain-containing protein</fullName>
    </submittedName>
</protein>